<comment type="caution">
    <text evidence="5">The sequence shown here is derived from an EMBL/GenBank/DDBJ whole genome shotgun (WGS) entry which is preliminary data.</text>
</comment>
<keyword evidence="6" id="KW-1185">Reference proteome</keyword>
<evidence type="ECO:0000259" key="3">
    <source>
        <dbReference type="PROSITE" id="PS00022"/>
    </source>
</evidence>
<keyword evidence="1" id="KW-0472">Membrane</keyword>
<organism evidence="5 6">
    <name type="scientific">Heterostelium pallidum (strain ATCC 26659 / Pp 5 / PN500)</name>
    <name type="common">Cellular slime mold</name>
    <name type="synonym">Polysphondylium pallidum</name>
    <dbReference type="NCBI Taxonomy" id="670386"/>
    <lineage>
        <taxon>Eukaryota</taxon>
        <taxon>Amoebozoa</taxon>
        <taxon>Evosea</taxon>
        <taxon>Eumycetozoa</taxon>
        <taxon>Dictyostelia</taxon>
        <taxon>Acytosteliales</taxon>
        <taxon>Acytosteliaceae</taxon>
        <taxon>Heterostelium</taxon>
    </lineage>
</organism>
<keyword evidence="2" id="KW-0732">Signal</keyword>
<gene>
    <name evidence="5" type="ORF">PPL_02824</name>
</gene>
<reference evidence="5 6" key="1">
    <citation type="journal article" date="2011" name="Genome Res.">
        <title>Phylogeny-wide analysis of social amoeba genomes highlights ancient origins for complex intercellular communication.</title>
        <authorList>
            <person name="Heidel A.J."/>
            <person name="Lawal H.M."/>
            <person name="Felder M."/>
            <person name="Schilde C."/>
            <person name="Helps N.R."/>
            <person name="Tunggal B."/>
            <person name="Rivero F."/>
            <person name="John U."/>
            <person name="Schleicher M."/>
            <person name="Eichinger L."/>
            <person name="Platzer M."/>
            <person name="Noegel A.A."/>
            <person name="Schaap P."/>
            <person name="Gloeckner G."/>
        </authorList>
    </citation>
    <scope>NUCLEOTIDE SEQUENCE [LARGE SCALE GENOMIC DNA]</scope>
    <source>
        <strain evidence="6">ATCC 26659 / Pp 5 / PN500</strain>
    </source>
</reference>
<dbReference type="RefSeq" id="XP_020435874.1">
    <property type="nucleotide sequence ID" value="XM_020573802.1"/>
</dbReference>
<dbReference type="PROSITE" id="PS01186">
    <property type="entry name" value="EGF_2"/>
    <property type="match status" value="1"/>
</dbReference>
<dbReference type="PANTHER" id="PTHR31378">
    <property type="entry name" value="EGF-LIKE DOMAIN-CONTAINING PROTEIN-RELATED-RELATED"/>
    <property type="match status" value="1"/>
</dbReference>
<keyword evidence="1" id="KW-0812">Transmembrane</keyword>
<feature type="domain" description="EGF-like" evidence="3 4">
    <location>
        <begin position="974"/>
        <end position="985"/>
    </location>
</feature>
<evidence type="ECO:0000313" key="5">
    <source>
        <dbReference type="EMBL" id="EFA83757.1"/>
    </source>
</evidence>
<dbReference type="Proteomes" id="UP000001396">
    <property type="component" value="Unassembled WGS sequence"/>
</dbReference>
<keyword evidence="1" id="KW-1133">Transmembrane helix</keyword>
<protein>
    <recommendedName>
        <fullName evidence="3 4">EGF-like domain-containing protein</fullName>
    </recommendedName>
</protein>
<dbReference type="Pfam" id="PF23034">
    <property type="entry name" value="DUF7035"/>
    <property type="match status" value="1"/>
</dbReference>
<name>D3B359_HETP5</name>
<dbReference type="OMA" id="EIENIDW"/>
<evidence type="ECO:0000313" key="6">
    <source>
        <dbReference type="Proteomes" id="UP000001396"/>
    </source>
</evidence>
<dbReference type="Pfam" id="PF23033">
    <property type="entry name" value="DUF7034"/>
    <property type="match status" value="1"/>
</dbReference>
<dbReference type="InterPro" id="IPR055463">
    <property type="entry name" value="DUF7035"/>
</dbReference>
<evidence type="ECO:0000256" key="1">
    <source>
        <dbReference type="SAM" id="Phobius"/>
    </source>
</evidence>
<feature type="transmembrane region" description="Helical" evidence="1">
    <location>
        <begin position="1236"/>
        <end position="1259"/>
    </location>
</feature>
<dbReference type="InterPro" id="IPR055462">
    <property type="entry name" value="DUF7034"/>
</dbReference>
<feature type="chain" id="PRO_5003042173" description="EGF-like domain-containing protein" evidence="2">
    <location>
        <begin position="20"/>
        <end position="1283"/>
    </location>
</feature>
<dbReference type="InParanoid" id="D3B359"/>
<accession>D3B359</accession>
<dbReference type="Pfam" id="PF25820">
    <property type="entry name" value="DUF7949"/>
    <property type="match status" value="1"/>
</dbReference>
<proteinExistence type="predicted"/>
<evidence type="ECO:0000256" key="2">
    <source>
        <dbReference type="SAM" id="SignalP"/>
    </source>
</evidence>
<feature type="signal peptide" evidence="2">
    <location>
        <begin position="1"/>
        <end position="19"/>
    </location>
</feature>
<dbReference type="InterPro" id="IPR000742">
    <property type="entry name" value="EGF"/>
</dbReference>
<dbReference type="GeneID" id="31358347"/>
<sequence>MKNHIIIIFVISFLVFINADIQLVTKTDMYPSGIGGLISCARRYTLVFSSDQFINYGSIIWPNQTQSGGLSFGTAPLVFTNTTSQNNLNYQMFNIQYTTSAGANLFDIRVTTTSDSAYFVLEPNYNCQLLTPDMLNPVVGVSVYNPIVSAQTNSIYLQNFTLDLMNINNAPIISCQSSDISFLCQTRSVTSDAYKNELSLIILPNPDSNLPLPETFNVTLIIQILDRVEKKLVLPSAFPKNLKRSTTVTSLSFKPVTDTYTQNFLAIIPGASILVTYSNLDSSSVLSIPGAPLPGAMVLANDTSTSFLQIFGANTIYSQYYCDTNCTLVGQKSYTIELYPNYTPLYVNITKTQDLIPNTFIFENKAPIPYITISSIVFTTINQFNYESYPFGYIDNYNYGFTSISQDIFLGDYYATIFGKQNSSIGTKDRKSQTYSAEKYYASGDIVGPNLERLPFLTGIFTFRIYNITYFHFEKNNIDMSDGGDVENVLWISFNKNVPGGTPVLTFGLFTQLDSFVEQNTFYGEYVPEKDMYRIDFIMTNCFPGSQSYYFHSANAMYLSTDIQSAIGSNATLNVLHSYGDYLRPSLVELTTNKNLNIPLELNITLGWLFRVTDYPNGFLNGSLDFLSDKDLKINTIRFNETSRVSGDKYDGYYSVNFTVNGDTCRSQTFMILNLNLYDQYPAPSVLGPGISSIYDIYGTVYEQYLNITINCQLAVDTILPKLETLSFTKTVDVGSSNREFEAIFSISDVGSGISERHNPHVYILSDNPDTFTIQSTVLNYTSKLAFYSAKAQLPWGFGQNNLLFSIYGLTDNYLNIKGYSSMDLHSAGFDYSITRQQSFVDPILESCTQITKKGGPLVIFGHNLYKPQSISFQLLINYNNGSNWAPVTSLTMKSVTTLRTDVSPFTADYIQVKFVFSNLVESNILDIYPLIRTLKPPRPTTTPKPTVTPSPNPNLCPGEPVCNNQGECLSTGCKCNAPWYGPSCSSKVRPTPIPPPAENPSVEFNVTTPDSPNQLITAKISVVSLLELNSEMIQVNNFTLGQWNLTSSVSNDDKTTYSYYSYLNGRNTIVNTTIDFFKKESNITFAGGVINIVPFTIKFTIAVNHFDFVDRLSLMQITMEATITSSDSDACSSKFIGEESNDNVQWVKMNINDNSLYGRFLDRALVDNNVITSKNVIIEDGESKDSYDSVTSKIGIIIPYYEINAIIDPDFSTLIDTSYDGPSKTCKKKGLSTGAIVAIAVSCGAFACAMVVGSIIFIKKQRKFKRQNKVMKQKLERMSAKD</sequence>
<dbReference type="EMBL" id="ADBJ01000010">
    <property type="protein sequence ID" value="EFA83757.1"/>
    <property type="molecule type" value="Genomic_DNA"/>
</dbReference>
<dbReference type="InterPro" id="IPR057709">
    <property type="entry name" value="DUF7949"/>
</dbReference>
<dbReference type="PROSITE" id="PS00022">
    <property type="entry name" value="EGF_1"/>
    <property type="match status" value="1"/>
</dbReference>
<dbReference type="PANTHER" id="PTHR31378:SF17">
    <property type="match status" value="1"/>
</dbReference>
<evidence type="ECO:0000259" key="4">
    <source>
        <dbReference type="PROSITE" id="PS01186"/>
    </source>
</evidence>